<keyword evidence="3" id="KW-1185">Reference proteome</keyword>
<dbReference type="OrthoDB" id="2436196at2"/>
<dbReference type="AlphaFoldDB" id="A0A2M9FZL9"/>
<dbReference type="PROSITE" id="PS51186">
    <property type="entry name" value="GNAT"/>
    <property type="match status" value="1"/>
</dbReference>
<dbReference type="SUPFAM" id="SSF55729">
    <property type="entry name" value="Acyl-CoA N-acyltransferases (Nat)"/>
    <property type="match status" value="1"/>
</dbReference>
<dbReference type="Gene3D" id="3.40.630.30">
    <property type="match status" value="1"/>
</dbReference>
<dbReference type="EMBL" id="PHIG01000038">
    <property type="protein sequence ID" value="PJK28900.1"/>
    <property type="molecule type" value="Genomic_DNA"/>
</dbReference>
<accession>A0A2M9FZL9</accession>
<organism evidence="2 3">
    <name type="scientific">Minwuia thermotolerans</name>
    <dbReference type="NCBI Taxonomy" id="2056226"/>
    <lineage>
        <taxon>Bacteria</taxon>
        <taxon>Pseudomonadati</taxon>
        <taxon>Pseudomonadota</taxon>
        <taxon>Alphaproteobacteria</taxon>
        <taxon>Minwuiales</taxon>
        <taxon>Minwuiaceae</taxon>
        <taxon>Minwuia</taxon>
    </lineage>
</organism>
<evidence type="ECO:0000313" key="3">
    <source>
        <dbReference type="Proteomes" id="UP000229498"/>
    </source>
</evidence>
<evidence type="ECO:0000259" key="1">
    <source>
        <dbReference type="PROSITE" id="PS51186"/>
    </source>
</evidence>
<dbReference type="PANTHER" id="PTHR43305:SF1">
    <property type="entry name" value="FAMILY N-ACETYLTRANSFERASE, PUTATIVE (AFU_ORTHOLOGUE AFUA_2G01380)-RELATED"/>
    <property type="match status" value="1"/>
</dbReference>
<gene>
    <name evidence="2" type="ORF">CVT23_14815</name>
</gene>
<evidence type="ECO:0000313" key="2">
    <source>
        <dbReference type="EMBL" id="PJK28900.1"/>
    </source>
</evidence>
<dbReference type="RefSeq" id="WP_109795005.1">
    <property type="nucleotide sequence ID" value="NZ_PHIG01000038.1"/>
</dbReference>
<keyword evidence="2" id="KW-0808">Transferase</keyword>
<protein>
    <submittedName>
        <fullName evidence="2">GNAT family N-acetyltransferase</fullName>
    </submittedName>
</protein>
<dbReference type="InterPro" id="IPR052777">
    <property type="entry name" value="Acetyltransferase_Enz"/>
</dbReference>
<dbReference type="Proteomes" id="UP000229498">
    <property type="component" value="Unassembled WGS sequence"/>
</dbReference>
<dbReference type="InterPro" id="IPR000182">
    <property type="entry name" value="GNAT_dom"/>
</dbReference>
<sequence>MAETAVVRVAEGPSEIAVAKRFFLDYAASLDVDLCYQGFDQEMARFPGEYRPPKGALLLAWKGDEPVGVVGLRPHASGAAEMKRLYLTDTARGTGLGRRLAAAVVERARDLGYPGVVLDTLTSMTAAQGIYRKMGFREYLPAADGGHPDLLYFRLGF</sequence>
<dbReference type="InterPro" id="IPR016181">
    <property type="entry name" value="Acyl_CoA_acyltransferase"/>
</dbReference>
<feature type="domain" description="N-acetyltransferase" evidence="1">
    <location>
        <begin position="5"/>
        <end position="156"/>
    </location>
</feature>
<dbReference type="Pfam" id="PF00583">
    <property type="entry name" value="Acetyltransf_1"/>
    <property type="match status" value="1"/>
</dbReference>
<comment type="caution">
    <text evidence="2">The sequence shown here is derived from an EMBL/GenBank/DDBJ whole genome shotgun (WGS) entry which is preliminary data.</text>
</comment>
<name>A0A2M9FZL9_9PROT</name>
<reference evidence="2 3" key="1">
    <citation type="submission" date="2017-11" db="EMBL/GenBank/DDBJ databases">
        <title>Draft genome sequence of Rhizobiales bacterium SY3-13.</title>
        <authorList>
            <person name="Sun C."/>
        </authorList>
    </citation>
    <scope>NUCLEOTIDE SEQUENCE [LARGE SCALE GENOMIC DNA]</scope>
    <source>
        <strain evidence="2 3">SY3-13</strain>
    </source>
</reference>
<dbReference type="CDD" id="cd04301">
    <property type="entry name" value="NAT_SF"/>
    <property type="match status" value="1"/>
</dbReference>
<proteinExistence type="predicted"/>
<dbReference type="GO" id="GO:0016747">
    <property type="term" value="F:acyltransferase activity, transferring groups other than amino-acyl groups"/>
    <property type="evidence" value="ECO:0007669"/>
    <property type="project" value="InterPro"/>
</dbReference>
<dbReference type="PANTHER" id="PTHR43305">
    <property type="entry name" value="FAMILY N-ACETYLTRANSFERASE, PUTATIVE (AFU_ORTHOLOGUE AFUA_2G01380)-RELATED"/>
    <property type="match status" value="1"/>
</dbReference>